<accession>A0A8C4THR7</accession>
<evidence type="ECO:0000256" key="1">
    <source>
        <dbReference type="ARBA" id="ARBA00022614"/>
    </source>
</evidence>
<dbReference type="GO" id="GO:0005737">
    <property type="term" value="C:cytoplasm"/>
    <property type="evidence" value="ECO:0007669"/>
    <property type="project" value="TreeGrafter"/>
</dbReference>
<reference evidence="3" key="3">
    <citation type="submission" date="2025-09" db="UniProtKB">
        <authorList>
            <consortium name="Ensembl"/>
        </authorList>
    </citation>
    <scope>IDENTIFICATION</scope>
</reference>
<dbReference type="Ensembl" id="ENSECRT00000032461.1">
    <property type="protein sequence ID" value="ENSECRP00000031789.1"/>
    <property type="gene ID" value="ENSECRG00000021526.1"/>
</dbReference>
<evidence type="ECO:0000256" key="2">
    <source>
        <dbReference type="ARBA" id="ARBA00022737"/>
    </source>
</evidence>
<proteinExistence type="predicted"/>
<organism evidence="3 4">
    <name type="scientific">Erpetoichthys calabaricus</name>
    <name type="common">Rope fish</name>
    <name type="synonym">Calamoichthys calabaricus</name>
    <dbReference type="NCBI Taxonomy" id="27687"/>
    <lineage>
        <taxon>Eukaryota</taxon>
        <taxon>Metazoa</taxon>
        <taxon>Chordata</taxon>
        <taxon>Craniata</taxon>
        <taxon>Vertebrata</taxon>
        <taxon>Euteleostomi</taxon>
        <taxon>Actinopterygii</taxon>
        <taxon>Polypteriformes</taxon>
        <taxon>Polypteridae</taxon>
        <taxon>Erpetoichthys</taxon>
    </lineage>
</organism>
<reference evidence="3" key="2">
    <citation type="submission" date="2025-08" db="UniProtKB">
        <authorList>
            <consortium name="Ensembl"/>
        </authorList>
    </citation>
    <scope>IDENTIFICATION</scope>
</reference>
<sequence>MASCKVSSDCLEFVALLDRETSSAFLLDLHGHDVADLYLAMFFKLLSRASHTLNLKECNIGEEHINLMIVALVPCWKLTEFRFLGNPFSFHALKFFFKAFLDFPHLKYVEFPVPRDCYSDDVTYPSVCILIYYCTNEANGRALNSVSKARAAYFSPRKNPKLTTE</sequence>
<dbReference type="GeneTree" id="ENSGT01030000234531"/>
<keyword evidence="4" id="KW-1185">Reference proteome</keyword>
<dbReference type="InterPro" id="IPR050694">
    <property type="entry name" value="LRRC14/PRAME"/>
</dbReference>
<keyword evidence="2" id="KW-0677">Repeat</keyword>
<name>A0A8C4THR7_ERPCA</name>
<dbReference type="SUPFAM" id="SSF52047">
    <property type="entry name" value="RNI-like"/>
    <property type="match status" value="1"/>
</dbReference>
<dbReference type="PANTHER" id="PTHR14224:SF27">
    <property type="entry name" value="LEUCINE-RICH REPEAT-CONTAINING PROTEIN 14B"/>
    <property type="match status" value="1"/>
</dbReference>
<dbReference type="PANTHER" id="PTHR14224">
    <property type="entry name" value="SIMILAR TO PREFERENTIALLY EXPRESSED ANTIGEN IN MELANOMA-LIKE 3"/>
    <property type="match status" value="1"/>
</dbReference>
<keyword evidence="1" id="KW-0433">Leucine-rich repeat</keyword>
<reference evidence="3" key="1">
    <citation type="submission" date="2021-06" db="EMBL/GenBank/DDBJ databases">
        <authorList>
            <consortium name="Wellcome Sanger Institute Data Sharing"/>
        </authorList>
    </citation>
    <scope>NUCLEOTIDE SEQUENCE [LARGE SCALE GENOMIC DNA]</scope>
</reference>
<dbReference type="AlphaFoldDB" id="A0A8C4THR7"/>
<dbReference type="Proteomes" id="UP000694620">
    <property type="component" value="Chromosome 13"/>
</dbReference>
<evidence type="ECO:0000313" key="3">
    <source>
        <dbReference type="Ensembl" id="ENSECRP00000031789.1"/>
    </source>
</evidence>
<protein>
    <submittedName>
        <fullName evidence="3">Uncharacterized protein</fullName>
    </submittedName>
</protein>
<dbReference type="Gene3D" id="3.80.10.10">
    <property type="entry name" value="Ribonuclease Inhibitor"/>
    <property type="match status" value="1"/>
</dbReference>
<dbReference type="InterPro" id="IPR032675">
    <property type="entry name" value="LRR_dom_sf"/>
</dbReference>
<evidence type="ECO:0000313" key="4">
    <source>
        <dbReference type="Proteomes" id="UP000694620"/>
    </source>
</evidence>